<keyword evidence="2 4" id="KW-1133">Transmembrane helix</keyword>
<comment type="caution">
    <text evidence="5">The sequence shown here is derived from an EMBL/GenBank/DDBJ whole genome shotgun (WGS) entry which is preliminary data.</text>
</comment>
<dbReference type="GO" id="GO:0022857">
    <property type="term" value="F:transmembrane transporter activity"/>
    <property type="evidence" value="ECO:0007669"/>
    <property type="project" value="InterPro"/>
</dbReference>
<dbReference type="EMBL" id="JANTHZ010000002">
    <property type="protein sequence ID" value="MCS0494890.1"/>
    <property type="molecule type" value="Genomic_DNA"/>
</dbReference>
<dbReference type="InterPro" id="IPR036259">
    <property type="entry name" value="MFS_trans_sf"/>
</dbReference>
<feature type="transmembrane region" description="Helical" evidence="4">
    <location>
        <begin position="146"/>
        <end position="164"/>
    </location>
</feature>
<feature type="transmembrane region" description="Helical" evidence="4">
    <location>
        <begin position="56"/>
        <end position="78"/>
    </location>
</feature>
<feature type="transmembrane region" description="Helical" evidence="4">
    <location>
        <begin position="85"/>
        <end position="104"/>
    </location>
</feature>
<evidence type="ECO:0000313" key="5">
    <source>
        <dbReference type="EMBL" id="MCS0494890.1"/>
    </source>
</evidence>
<sequence length="412" mass="42380">MTFSSPAAPHQPPSTRGLFINGLGLGQLCSWGSLYYSFPLIAQAMSADLGWSKAELYGAATLGLGLAGLAAYPVGVAIDRGYGRAVMTGGSLAAGLLLVLWAHIESLALFYVAVAGIGAMQAATLYDPAFAVVARKAGPAHARAGITALTMWGGFASTVFIPLIQLLLDHVGWRDTLIILGAINIVVCGAVNFATIDTVADAPVRRPAGEGAPKERSAIADAIRQPAFWALAVAFTAYAAMFSGFTFHAYPLLIERGFDTATVVGAIAMIGPAQVTGRLAVWLFAPRTPVRLLGSVIVAVFPLAFLALELMPPDFTLVALFALGFGAVNGIITIVRGLVVPELITRRAYGAVNGALAVPATVSRALAPAGLAMLWTASGSYDAVLMAIIAGSLVLAAGFWTAAALAGAGPED</sequence>
<evidence type="ECO:0000313" key="6">
    <source>
        <dbReference type="Proteomes" id="UP001151088"/>
    </source>
</evidence>
<feature type="transmembrane region" description="Helical" evidence="4">
    <location>
        <begin position="18"/>
        <end position="36"/>
    </location>
</feature>
<evidence type="ECO:0000256" key="1">
    <source>
        <dbReference type="ARBA" id="ARBA00022692"/>
    </source>
</evidence>
<gene>
    <name evidence="5" type="ORF">NVS89_07255</name>
</gene>
<reference evidence="5" key="1">
    <citation type="submission" date="2022-08" db="EMBL/GenBank/DDBJ databases">
        <authorList>
            <person name="Li F."/>
        </authorList>
    </citation>
    <scope>NUCLEOTIDE SEQUENCE</scope>
    <source>
        <strain evidence="5">MQZ15Z-1</strain>
    </source>
</reference>
<feature type="transmembrane region" description="Helical" evidence="4">
    <location>
        <begin position="262"/>
        <end position="285"/>
    </location>
</feature>
<feature type="transmembrane region" description="Helical" evidence="4">
    <location>
        <begin position="292"/>
        <end position="311"/>
    </location>
</feature>
<feature type="transmembrane region" description="Helical" evidence="4">
    <location>
        <begin position="227"/>
        <end position="250"/>
    </location>
</feature>
<keyword evidence="6" id="KW-1185">Reference proteome</keyword>
<dbReference type="Pfam" id="PF07690">
    <property type="entry name" value="MFS_1"/>
    <property type="match status" value="1"/>
</dbReference>
<keyword evidence="1 4" id="KW-0812">Transmembrane</keyword>
<name>A0A9X2PBH3_9HYPH</name>
<dbReference type="AlphaFoldDB" id="A0A9X2PBH3"/>
<evidence type="ECO:0000256" key="4">
    <source>
        <dbReference type="SAM" id="Phobius"/>
    </source>
</evidence>
<proteinExistence type="predicted"/>
<dbReference type="PANTHER" id="PTHR11360">
    <property type="entry name" value="MONOCARBOXYLATE TRANSPORTER"/>
    <property type="match status" value="1"/>
</dbReference>
<dbReference type="SUPFAM" id="SSF103473">
    <property type="entry name" value="MFS general substrate transporter"/>
    <property type="match status" value="1"/>
</dbReference>
<evidence type="ECO:0000256" key="3">
    <source>
        <dbReference type="ARBA" id="ARBA00023136"/>
    </source>
</evidence>
<feature type="transmembrane region" description="Helical" evidence="4">
    <location>
        <begin position="110"/>
        <end position="134"/>
    </location>
</feature>
<organism evidence="5 6">
    <name type="scientific">Ancylobacter mangrovi</name>
    <dbReference type="NCBI Taxonomy" id="2972472"/>
    <lineage>
        <taxon>Bacteria</taxon>
        <taxon>Pseudomonadati</taxon>
        <taxon>Pseudomonadota</taxon>
        <taxon>Alphaproteobacteria</taxon>
        <taxon>Hyphomicrobiales</taxon>
        <taxon>Xanthobacteraceae</taxon>
        <taxon>Ancylobacter</taxon>
    </lineage>
</organism>
<feature type="transmembrane region" description="Helical" evidence="4">
    <location>
        <begin position="317"/>
        <end position="339"/>
    </location>
</feature>
<evidence type="ECO:0000256" key="2">
    <source>
        <dbReference type="ARBA" id="ARBA00022989"/>
    </source>
</evidence>
<protein>
    <submittedName>
        <fullName evidence="5">MFS transporter</fullName>
    </submittedName>
</protein>
<dbReference type="Proteomes" id="UP001151088">
    <property type="component" value="Unassembled WGS sequence"/>
</dbReference>
<keyword evidence="3 4" id="KW-0472">Membrane</keyword>
<feature type="transmembrane region" description="Helical" evidence="4">
    <location>
        <begin position="383"/>
        <end position="406"/>
    </location>
</feature>
<dbReference type="Gene3D" id="1.20.1250.20">
    <property type="entry name" value="MFS general substrate transporter like domains"/>
    <property type="match status" value="1"/>
</dbReference>
<dbReference type="RefSeq" id="WP_258731929.1">
    <property type="nucleotide sequence ID" value="NZ_JANTHZ010000002.1"/>
</dbReference>
<dbReference type="InterPro" id="IPR050327">
    <property type="entry name" value="Proton-linked_MCT"/>
</dbReference>
<dbReference type="InterPro" id="IPR011701">
    <property type="entry name" value="MFS"/>
</dbReference>
<feature type="transmembrane region" description="Helical" evidence="4">
    <location>
        <begin position="351"/>
        <end position="377"/>
    </location>
</feature>
<accession>A0A9X2PBH3</accession>
<feature type="transmembrane region" description="Helical" evidence="4">
    <location>
        <begin position="176"/>
        <end position="196"/>
    </location>
</feature>